<keyword evidence="3" id="KW-0201">Cytochrome c-type biogenesis</keyword>
<dbReference type="EC" id="3.6.3.41" evidence="8"/>
<dbReference type="GO" id="GO:0022857">
    <property type="term" value="F:transmembrane transporter activity"/>
    <property type="evidence" value="ECO:0007669"/>
    <property type="project" value="InterPro"/>
</dbReference>
<keyword evidence="5" id="KW-1278">Translocase</keyword>
<keyword evidence="2" id="KW-0547">Nucleotide-binding</keyword>
<dbReference type="AlphaFoldDB" id="A0A399IXD3"/>
<evidence type="ECO:0000259" key="7">
    <source>
        <dbReference type="PROSITE" id="PS50893"/>
    </source>
</evidence>
<dbReference type="PROSITE" id="PS50893">
    <property type="entry name" value="ABC_TRANSPORTER_2"/>
    <property type="match status" value="1"/>
</dbReference>
<evidence type="ECO:0000256" key="6">
    <source>
        <dbReference type="ARBA" id="ARBA00023136"/>
    </source>
</evidence>
<dbReference type="NCBIfam" id="TIGR01189">
    <property type="entry name" value="ccmA"/>
    <property type="match status" value="1"/>
</dbReference>
<dbReference type="InterPro" id="IPR005895">
    <property type="entry name" value="ABC_transptr_haem_export_CcmA"/>
</dbReference>
<dbReference type="GO" id="GO:0017004">
    <property type="term" value="P:cytochrome complex assembly"/>
    <property type="evidence" value="ECO:0007669"/>
    <property type="project" value="UniProtKB-KW"/>
</dbReference>
<protein>
    <submittedName>
        <fullName evidence="8">Heme ABC exporter ATP-binding protein CcmA</fullName>
        <ecNumber evidence="8">3.6.3.41</ecNumber>
    </submittedName>
</protein>
<dbReference type="PANTHER" id="PTHR43499:SF1">
    <property type="entry name" value="ABC TRANSPORTER I FAMILY MEMBER 1"/>
    <property type="match status" value="1"/>
</dbReference>
<evidence type="ECO:0000256" key="1">
    <source>
        <dbReference type="ARBA" id="ARBA00022448"/>
    </source>
</evidence>
<comment type="caution">
    <text evidence="8">The sequence shown here is derived from an EMBL/GenBank/DDBJ whole genome shotgun (WGS) entry which is preliminary data.</text>
</comment>
<keyword evidence="9" id="KW-1185">Reference proteome</keyword>
<dbReference type="SMART" id="SM00382">
    <property type="entry name" value="AAA"/>
    <property type="match status" value="1"/>
</dbReference>
<name>A0A399IXD3_9RHOB</name>
<evidence type="ECO:0000313" key="9">
    <source>
        <dbReference type="Proteomes" id="UP000265848"/>
    </source>
</evidence>
<evidence type="ECO:0000313" key="8">
    <source>
        <dbReference type="EMBL" id="RII37087.1"/>
    </source>
</evidence>
<dbReference type="Gene3D" id="3.40.50.300">
    <property type="entry name" value="P-loop containing nucleotide triphosphate hydrolases"/>
    <property type="match status" value="1"/>
</dbReference>
<dbReference type="InterPro" id="IPR017871">
    <property type="entry name" value="ABC_transporter-like_CS"/>
</dbReference>
<dbReference type="Proteomes" id="UP000265848">
    <property type="component" value="Unassembled WGS sequence"/>
</dbReference>
<dbReference type="InterPro" id="IPR003439">
    <property type="entry name" value="ABC_transporter-like_ATP-bd"/>
</dbReference>
<accession>A0A399IXD3</accession>
<keyword evidence="1" id="KW-0813">Transport</keyword>
<evidence type="ECO:0000256" key="5">
    <source>
        <dbReference type="ARBA" id="ARBA00022967"/>
    </source>
</evidence>
<keyword evidence="4 8" id="KW-0067">ATP-binding</keyword>
<dbReference type="InterPro" id="IPR003593">
    <property type="entry name" value="AAA+_ATPase"/>
</dbReference>
<dbReference type="GO" id="GO:0005524">
    <property type="term" value="F:ATP binding"/>
    <property type="evidence" value="ECO:0007669"/>
    <property type="project" value="UniProtKB-KW"/>
</dbReference>
<keyword evidence="6" id="KW-0472">Membrane</keyword>
<dbReference type="GO" id="GO:0016887">
    <property type="term" value="F:ATP hydrolysis activity"/>
    <property type="evidence" value="ECO:0007669"/>
    <property type="project" value="InterPro"/>
</dbReference>
<gene>
    <name evidence="8" type="primary">ccmA</name>
    <name evidence="8" type="ORF">DL237_18950</name>
</gene>
<sequence>MELVVSELGVARGGVRVLEGLSFWLSAGQALIVRGPNGSGKTTLLRVLAGLQPAVAGTVSMAPDCVAYAAHADGLKVQLSVAENLMFWARLHAVHDIGPALEAFDLIDLQDRRAGALSAGQKRRLGLARLLVTARPLWVLDEPTVSLDSLAVARFAAAVEAHLRSGGMAVIATHLDLGLSAGRVLDVAQFRATRPVDGSLDEAFL</sequence>
<keyword evidence="8" id="KW-0378">Hydrolase</keyword>
<dbReference type="Pfam" id="PF00005">
    <property type="entry name" value="ABC_tran"/>
    <property type="match status" value="1"/>
</dbReference>
<dbReference type="SUPFAM" id="SSF52540">
    <property type="entry name" value="P-loop containing nucleoside triphosphate hydrolases"/>
    <property type="match status" value="1"/>
</dbReference>
<evidence type="ECO:0000256" key="3">
    <source>
        <dbReference type="ARBA" id="ARBA00022748"/>
    </source>
</evidence>
<dbReference type="RefSeq" id="WP_119400622.1">
    <property type="nucleotide sequence ID" value="NZ_QWJJ01000022.1"/>
</dbReference>
<evidence type="ECO:0000256" key="2">
    <source>
        <dbReference type="ARBA" id="ARBA00022741"/>
    </source>
</evidence>
<dbReference type="PANTHER" id="PTHR43499">
    <property type="entry name" value="ABC TRANSPORTER I FAMILY MEMBER 1"/>
    <property type="match status" value="1"/>
</dbReference>
<feature type="domain" description="ABC transporter" evidence="7">
    <location>
        <begin position="3"/>
        <end position="200"/>
    </location>
</feature>
<dbReference type="OrthoDB" id="9800654at2"/>
<reference evidence="8 9" key="1">
    <citation type="submission" date="2018-08" db="EMBL/GenBank/DDBJ databases">
        <title>Pseudooceanicola sediminis CY03 in the family Rhodobacteracea.</title>
        <authorList>
            <person name="Zhang Y.-J."/>
        </authorList>
    </citation>
    <scope>NUCLEOTIDE SEQUENCE [LARGE SCALE GENOMIC DNA]</scope>
    <source>
        <strain evidence="8 9">CY03</strain>
    </source>
</reference>
<dbReference type="InterPro" id="IPR027417">
    <property type="entry name" value="P-loop_NTPase"/>
</dbReference>
<organism evidence="8 9">
    <name type="scientific">Pseudooceanicola sediminis</name>
    <dbReference type="NCBI Taxonomy" id="2211117"/>
    <lineage>
        <taxon>Bacteria</taxon>
        <taxon>Pseudomonadati</taxon>
        <taxon>Pseudomonadota</taxon>
        <taxon>Alphaproteobacteria</taxon>
        <taxon>Rhodobacterales</taxon>
        <taxon>Paracoccaceae</taxon>
        <taxon>Pseudooceanicola</taxon>
    </lineage>
</organism>
<dbReference type="EMBL" id="QWJJ01000022">
    <property type="protein sequence ID" value="RII37087.1"/>
    <property type="molecule type" value="Genomic_DNA"/>
</dbReference>
<evidence type="ECO:0000256" key="4">
    <source>
        <dbReference type="ARBA" id="ARBA00022840"/>
    </source>
</evidence>
<dbReference type="PROSITE" id="PS00211">
    <property type="entry name" value="ABC_TRANSPORTER_1"/>
    <property type="match status" value="1"/>
</dbReference>
<proteinExistence type="predicted"/>